<keyword evidence="4" id="KW-1185">Reference proteome</keyword>
<dbReference type="InterPro" id="IPR036380">
    <property type="entry name" value="Isochorismatase-like_sf"/>
</dbReference>
<dbReference type="EMBL" id="CAADFC020000016">
    <property type="protein sequence ID" value="VIO73187.1"/>
    <property type="molecule type" value="Genomic_DNA"/>
</dbReference>
<evidence type="ECO:0000313" key="4">
    <source>
        <dbReference type="Proteomes" id="UP000328092"/>
    </source>
</evidence>
<dbReference type="GO" id="GO:0016787">
    <property type="term" value="F:hydrolase activity"/>
    <property type="evidence" value="ECO:0007669"/>
    <property type="project" value="UniProtKB-KW"/>
</dbReference>
<name>A0A508TGD2_9BRAD</name>
<dbReference type="AlphaFoldDB" id="A0A508TGD2"/>
<dbReference type="InterPro" id="IPR050272">
    <property type="entry name" value="Isochorismatase-like_hydrls"/>
</dbReference>
<dbReference type="CDD" id="cd00431">
    <property type="entry name" value="cysteine_hydrolases"/>
    <property type="match status" value="1"/>
</dbReference>
<feature type="domain" description="Isochorismatase-like" evidence="2">
    <location>
        <begin position="11"/>
        <end position="200"/>
    </location>
</feature>
<sequence length="215" mass="23456">MNLGVDHIKAAVVAIDLHRGHLDLTVATMPTTQEVADRVIAANKRLFDWCRANGILVVHQLTSYRDEAEIRANPFWRTRAEDPKATRKNVMRHNIIGGPGCTVMPELLDAKDFIIDTKKRYDCFLGTDLDFVLRSHGVNTLLITGVNTNSCVLATTTAANVRDYSVIVVEDCVDSMDGPELHAAGLACIRTAFGFVMDTDAVMELDGLKAGSGVA</sequence>
<dbReference type="Gene3D" id="3.40.50.850">
    <property type="entry name" value="Isochorismatase-like"/>
    <property type="match status" value="1"/>
</dbReference>
<dbReference type="Proteomes" id="UP000328092">
    <property type="component" value="Unassembled WGS sequence"/>
</dbReference>
<protein>
    <submittedName>
        <fullName evidence="3">Peroxyureidoacrylate/ureidoacrylate amidohydrolase RutB</fullName>
        <ecNumber evidence="3">3.5.1.110</ecNumber>
    </submittedName>
</protein>
<comment type="caution">
    <text evidence="3">The sequence shown here is derived from an EMBL/GenBank/DDBJ whole genome shotgun (WGS) entry which is preliminary data.</text>
</comment>
<dbReference type="Pfam" id="PF00857">
    <property type="entry name" value="Isochorismatase"/>
    <property type="match status" value="1"/>
</dbReference>
<dbReference type="EC" id="3.5.1.110" evidence="3"/>
<evidence type="ECO:0000313" key="3">
    <source>
        <dbReference type="EMBL" id="VIO73187.1"/>
    </source>
</evidence>
<dbReference type="PANTHER" id="PTHR43540:SF6">
    <property type="entry name" value="ISOCHORISMATASE-LIKE DOMAIN-CONTAINING PROTEIN"/>
    <property type="match status" value="1"/>
</dbReference>
<dbReference type="RefSeq" id="WP_139861848.1">
    <property type="nucleotide sequence ID" value="NZ_CAADFC020000016.1"/>
</dbReference>
<evidence type="ECO:0000259" key="2">
    <source>
        <dbReference type="Pfam" id="PF00857"/>
    </source>
</evidence>
<accession>A0A508TGD2</accession>
<dbReference type="PANTHER" id="PTHR43540">
    <property type="entry name" value="PEROXYUREIDOACRYLATE/UREIDOACRYLATE AMIDOHYDROLASE-RELATED"/>
    <property type="match status" value="1"/>
</dbReference>
<organism evidence="3 4">
    <name type="scientific">Bradyrhizobium ivorense</name>
    <dbReference type="NCBI Taxonomy" id="2511166"/>
    <lineage>
        <taxon>Bacteria</taxon>
        <taxon>Pseudomonadati</taxon>
        <taxon>Pseudomonadota</taxon>
        <taxon>Alphaproteobacteria</taxon>
        <taxon>Hyphomicrobiales</taxon>
        <taxon>Nitrobacteraceae</taxon>
        <taxon>Bradyrhizobium</taxon>
    </lineage>
</organism>
<dbReference type="SUPFAM" id="SSF52499">
    <property type="entry name" value="Isochorismatase-like hydrolases"/>
    <property type="match status" value="1"/>
</dbReference>
<proteinExistence type="predicted"/>
<gene>
    <name evidence="3" type="primary">rutB_1</name>
    <name evidence="3" type="ORF">CI1B_47910</name>
</gene>
<keyword evidence="1 3" id="KW-0378">Hydrolase</keyword>
<dbReference type="InterPro" id="IPR000868">
    <property type="entry name" value="Isochorismatase-like_dom"/>
</dbReference>
<evidence type="ECO:0000256" key="1">
    <source>
        <dbReference type="ARBA" id="ARBA00022801"/>
    </source>
</evidence>
<reference evidence="3" key="1">
    <citation type="submission" date="2019-02" db="EMBL/GenBank/DDBJ databases">
        <authorList>
            <person name="Pothier F.J."/>
        </authorList>
    </citation>
    <scope>NUCLEOTIDE SEQUENCE</scope>
    <source>
        <strain evidence="3">CI-1B</strain>
    </source>
</reference>
<dbReference type="OrthoDB" id="7500697at2"/>